<evidence type="ECO:0000256" key="1">
    <source>
        <dbReference type="SAM" id="MobiDB-lite"/>
    </source>
</evidence>
<sequence>MSKKKAFSGNTMTLKDFHGGSIPTDLPLPSAPGVIVRPSDRSGYDRGTSWGNPMGRPDHRARPNSSPATRHFDNKTPFLTNSVHIGRNFDEDERTPLDGVSAPRRTISDESFRAPARHLELKPESAYAGRVSGRHGSAPVSPLSSGRGHSHSGRVSEAARGGLSSQTLGWNHGQAASGPYPNAWTSRKEMSFSVAEPVQSAWSEQSAVSKLAHASALEKVSSGRWQSKQSLQYQKDIDVSKHSEVENGLHSQGYDDKMYSRMSLAGGREYSDVSLARHVEKGLNIEDGIHGGRKELPEYERNRNLNYLEVKENKSMLHSEAVRSTHSDGKFGGYELQSSPSALAEASERPKLKLFPRSKRLDGPKSPVVDPKQGHQQPSELMLTHTEIGNHSHEHLHTSKPGLAGSESRNQTVDRPKLNLKPRSQPIEQLEGNIEKERNSLFGGARPRELDCRSASQVLKERGIDDRNHEPVQHVDRVKHNVTRTEKAADQASPRHGERVENPPVDQRGGRKSERNHRVDNGRVDMQRSNWRNENRRNGWETERPQQAPPVKERQPSPETWRKPVVKTNPVSAQVAGVRYGKVTSALELAQAFSKSFSDQKKDDQYGGQRGTPGRTQMPFSRLMGPTPRPQINGY</sequence>
<gene>
    <name evidence="2" type="ORF">B456_006G084700</name>
</gene>
<feature type="compositionally biased region" description="Basic and acidic residues" evidence="1">
    <location>
        <begin position="388"/>
        <end position="397"/>
    </location>
</feature>
<proteinExistence type="predicted"/>
<protein>
    <submittedName>
        <fullName evidence="2">Uncharacterized protein</fullName>
    </submittedName>
</protein>
<dbReference type="OMA" id="TRPQING"/>
<dbReference type="OrthoDB" id="48651at2759"/>
<name>A0A0D2STZ0_GOSRA</name>
<feature type="compositionally biased region" description="Basic and acidic residues" evidence="1">
    <location>
        <begin position="508"/>
        <end position="544"/>
    </location>
</feature>
<reference evidence="2 3" key="1">
    <citation type="journal article" date="2012" name="Nature">
        <title>Repeated polyploidization of Gossypium genomes and the evolution of spinnable cotton fibres.</title>
        <authorList>
            <person name="Paterson A.H."/>
            <person name="Wendel J.F."/>
            <person name="Gundlach H."/>
            <person name="Guo H."/>
            <person name="Jenkins J."/>
            <person name="Jin D."/>
            <person name="Llewellyn D."/>
            <person name="Showmaker K.C."/>
            <person name="Shu S."/>
            <person name="Udall J."/>
            <person name="Yoo M.J."/>
            <person name="Byers R."/>
            <person name="Chen W."/>
            <person name="Doron-Faigenboim A."/>
            <person name="Duke M.V."/>
            <person name="Gong L."/>
            <person name="Grimwood J."/>
            <person name="Grover C."/>
            <person name="Grupp K."/>
            <person name="Hu G."/>
            <person name="Lee T.H."/>
            <person name="Li J."/>
            <person name="Lin L."/>
            <person name="Liu T."/>
            <person name="Marler B.S."/>
            <person name="Page J.T."/>
            <person name="Roberts A.W."/>
            <person name="Romanel E."/>
            <person name="Sanders W.S."/>
            <person name="Szadkowski E."/>
            <person name="Tan X."/>
            <person name="Tang H."/>
            <person name="Xu C."/>
            <person name="Wang J."/>
            <person name="Wang Z."/>
            <person name="Zhang D."/>
            <person name="Zhang L."/>
            <person name="Ashrafi H."/>
            <person name="Bedon F."/>
            <person name="Bowers J.E."/>
            <person name="Brubaker C.L."/>
            <person name="Chee P.W."/>
            <person name="Das S."/>
            <person name="Gingle A.R."/>
            <person name="Haigler C.H."/>
            <person name="Harker D."/>
            <person name="Hoffmann L.V."/>
            <person name="Hovav R."/>
            <person name="Jones D.C."/>
            <person name="Lemke C."/>
            <person name="Mansoor S."/>
            <person name="ur Rahman M."/>
            <person name="Rainville L.N."/>
            <person name="Rambani A."/>
            <person name="Reddy U.K."/>
            <person name="Rong J.K."/>
            <person name="Saranga Y."/>
            <person name="Scheffler B.E."/>
            <person name="Scheffler J.A."/>
            <person name="Stelly D.M."/>
            <person name="Triplett B.A."/>
            <person name="Van Deynze A."/>
            <person name="Vaslin M.F."/>
            <person name="Waghmare V.N."/>
            <person name="Walford S.A."/>
            <person name="Wright R.J."/>
            <person name="Zaki E.A."/>
            <person name="Zhang T."/>
            <person name="Dennis E.S."/>
            <person name="Mayer K.F."/>
            <person name="Peterson D.G."/>
            <person name="Rokhsar D.S."/>
            <person name="Wang X."/>
            <person name="Schmutz J."/>
        </authorList>
    </citation>
    <scope>NUCLEOTIDE SEQUENCE [LARGE SCALE GENOMIC DNA]</scope>
</reference>
<accession>A0A0D2STZ0</accession>
<dbReference type="PANTHER" id="PTHR32091">
    <property type="entry name" value="EUKARYOTIC TRANSLATION INITIATION FACTOR 4B"/>
    <property type="match status" value="1"/>
</dbReference>
<feature type="region of interest" description="Disordered" evidence="1">
    <location>
        <begin position="594"/>
        <end position="635"/>
    </location>
</feature>
<feature type="compositionally biased region" description="Basic and acidic residues" evidence="1">
    <location>
        <begin position="106"/>
        <end position="123"/>
    </location>
</feature>
<dbReference type="Proteomes" id="UP000032304">
    <property type="component" value="Chromosome 6"/>
</dbReference>
<feature type="compositionally biased region" description="Basic and acidic residues" evidence="1">
    <location>
        <begin position="551"/>
        <end position="562"/>
    </location>
</feature>
<evidence type="ECO:0000313" key="3">
    <source>
        <dbReference type="Proteomes" id="UP000032304"/>
    </source>
</evidence>
<dbReference type="GO" id="GO:0003729">
    <property type="term" value="F:mRNA binding"/>
    <property type="evidence" value="ECO:0007669"/>
    <property type="project" value="TreeGrafter"/>
</dbReference>
<feature type="region of interest" description="Disordered" evidence="1">
    <location>
        <begin position="321"/>
        <end position="566"/>
    </location>
</feature>
<dbReference type="PANTHER" id="PTHR32091:SF4">
    <property type="entry name" value="OS07G0546100 PROTEIN"/>
    <property type="match status" value="1"/>
</dbReference>
<dbReference type="GO" id="GO:0003743">
    <property type="term" value="F:translation initiation factor activity"/>
    <property type="evidence" value="ECO:0007669"/>
    <property type="project" value="InterPro"/>
</dbReference>
<dbReference type="AlphaFoldDB" id="A0A0D2STZ0"/>
<organism evidence="2 3">
    <name type="scientific">Gossypium raimondii</name>
    <name type="common">Peruvian cotton</name>
    <name type="synonym">Gossypium klotzschianum subsp. raimondii</name>
    <dbReference type="NCBI Taxonomy" id="29730"/>
    <lineage>
        <taxon>Eukaryota</taxon>
        <taxon>Viridiplantae</taxon>
        <taxon>Streptophyta</taxon>
        <taxon>Embryophyta</taxon>
        <taxon>Tracheophyta</taxon>
        <taxon>Spermatophyta</taxon>
        <taxon>Magnoliopsida</taxon>
        <taxon>eudicotyledons</taxon>
        <taxon>Gunneridae</taxon>
        <taxon>Pentapetalae</taxon>
        <taxon>rosids</taxon>
        <taxon>malvids</taxon>
        <taxon>Malvales</taxon>
        <taxon>Malvaceae</taxon>
        <taxon>Malvoideae</taxon>
        <taxon>Gossypium</taxon>
    </lineage>
</organism>
<dbReference type="STRING" id="29730.A0A0D2STZ0"/>
<dbReference type="eggNOG" id="ENOG502QPMS">
    <property type="taxonomic scope" value="Eukaryota"/>
</dbReference>
<keyword evidence="3" id="KW-1185">Reference proteome</keyword>
<evidence type="ECO:0000313" key="2">
    <source>
        <dbReference type="EMBL" id="KJB34785.1"/>
    </source>
</evidence>
<feature type="compositionally biased region" description="Basic and acidic residues" evidence="1">
    <location>
        <begin position="459"/>
        <end position="501"/>
    </location>
</feature>
<dbReference type="EMBL" id="CM001745">
    <property type="protein sequence ID" value="KJB34785.1"/>
    <property type="molecule type" value="Genomic_DNA"/>
</dbReference>
<dbReference type="InterPro" id="IPR010433">
    <property type="entry name" value="EIF-4B_pln"/>
</dbReference>
<dbReference type="Gramene" id="KJB34785">
    <property type="protein sequence ID" value="KJB34785"/>
    <property type="gene ID" value="B456_006G084700"/>
</dbReference>
<feature type="region of interest" description="Disordered" evidence="1">
    <location>
        <begin position="1"/>
        <end position="176"/>
    </location>
</feature>